<dbReference type="Gene3D" id="3.40.710.10">
    <property type="entry name" value="DD-peptidase/beta-lactamase superfamily"/>
    <property type="match status" value="1"/>
</dbReference>
<feature type="transmembrane region" description="Helical" evidence="11">
    <location>
        <begin position="382"/>
        <end position="403"/>
    </location>
</feature>
<evidence type="ECO:0000313" key="15">
    <source>
        <dbReference type="Proteomes" id="UP000323454"/>
    </source>
</evidence>
<reference evidence="14 15" key="2">
    <citation type="submission" date="2019-09" db="EMBL/GenBank/DDBJ databases">
        <authorList>
            <person name="Jin C."/>
        </authorList>
    </citation>
    <scope>NUCLEOTIDE SEQUENCE [LARGE SCALE GENOMIC DNA]</scope>
    <source>
        <strain evidence="14 15">AN110305</strain>
    </source>
</reference>
<dbReference type="GO" id="GO:0008360">
    <property type="term" value="P:regulation of cell shape"/>
    <property type="evidence" value="ECO:0007669"/>
    <property type="project" value="UniProtKB-KW"/>
</dbReference>
<dbReference type="RefSeq" id="WP_149851191.1">
    <property type="nucleotide sequence ID" value="NZ_VUOB01000036.1"/>
</dbReference>
<dbReference type="Proteomes" id="UP000323454">
    <property type="component" value="Unassembled WGS sequence"/>
</dbReference>
<dbReference type="PANTHER" id="PTHR21581">
    <property type="entry name" value="D-ALANYL-D-ALANINE CARBOXYPEPTIDASE"/>
    <property type="match status" value="1"/>
</dbReference>
<keyword evidence="6" id="KW-0961">Cell wall biogenesis/degradation</keyword>
<dbReference type="InterPro" id="IPR018044">
    <property type="entry name" value="Peptidase_S11"/>
</dbReference>
<dbReference type="InterPro" id="IPR012338">
    <property type="entry name" value="Beta-lactam/transpept-like"/>
</dbReference>
<dbReference type="Pfam" id="PF00768">
    <property type="entry name" value="Peptidase_S11"/>
    <property type="match status" value="1"/>
</dbReference>
<keyword evidence="15" id="KW-1185">Reference proteome</keyword>
<comment type="caution">
    <text evidence="14">The sequence shown here is derived from an EMBL/GenBank/DDBJ whole genome shotgun (WGS) entry which is preliminary data.</text>
</comment>
<evidence type="ECO:0000256" key="3">
    <source>
        <dbReference type="ARBA" id="ARBA00022801"/>
    </source>
</evidence>
<dbReference type="GO" id="GO:0009002">
    <property type="term" value="F:serine-type D-Ala-D-Ala carboxypeptidase activity"/>
    <property type="evidence" value="ECO:0007669"/>
    <property type="project" value="InterPro"/>
</dbReference>
<keyword evidence="3" id="KW-0378">Hydrolase</keyword>
<keyword evidence="2 12" id="KW-0732">Signal</keyword>
<dbReference type="EMBL" id="VUOB01000036">
    <property type="protein sequence ID" value="KAA2260467.1"/>
    <property type="molecule type" value="Genomic_DNA"/>
</dbReference>
<feature type="chain" id="PRO_5039116478" evidence="12">
    <location>
        <begin position="30"/>
        <end position="415"/>
    </location>
</feature>
<protein>
    <submittedName>
        <fullName evidence="14">D-alanyl-D-alanine carboxypeptidase</fullName>
    </submittedName>
</protein>
<evidence type="ECO:0000256" key="8">
    <source>
        <dbReference type="PIRSR" id="PIRSR618044-2"/>
    </source>
</evidence>
<evidence type="ECO:0000256" key="6">
    <source>
        <dbReference type="ARBA" id="ARBA00023316"/>
    </source>
</evidence>
<evidence type="ECO:0000256" key="12">
    <source>
        <dbReference type="SAM" id="SignalP"/>
    </source>
</evidence>
<dbReference type="PRINTS" id="PR00725">
    <property type="entry name" value="DADACBPTASE1"/>
</dbReference>
<dbReference type="PANTHER" id="PTHR21581:SF33">
    <property type="entry name" value="D-ALANYL-D-ALANINE CARBOXYPEPTIDASE DACB"/>
    <property type="match status" value="1"/>
</dbReference>
<dbReference type="OrthoDB" id="3663940at2"/>
<keyword evidence="4" id="KW-0133">Cell shape</keyword>
<evidence type="ECO:0000256" key="1">
    <source>
        <dbReference type="ARBA" id="ARBA00007164"/>
    </source>
</evidence>
<feature type="active site" description="Proton acceptor" evidence="7">
    <location>
        <position position="126"/>
    </location>
</feature>
<evidence type="ECO:0000256" key="9">
    <source>
        <dbReference type="RuleBase" id="RU004016"/>
    </source>
</evidence>
<keyword evidence="11" id="KW-1133">Transmembrane helix</keyword>
<name>A0A5B2XA60_9PSEU</name>
<evidence type="ECO:0000256" key="7">
    <source>
        <dbReference type="PIRSR" id="PIRSR618044-1"/>
    </source>
</evidence>
<gene>
    <name evidence="14" type="ORF">F0L68_20250</name>
</gene>
<evidence type="ECO:0000256" key="10">
    <source>
        <dbReference type="SAM" id="MobiDB-lite"/>
    </source>
</evidence>
<sequence>MHRAFPRSPKVLGAILTAGVLALSAPVAAAKAAPEPACANRDAPPPPVDTSENPAPGQAAPTPLSVPAVPVGGHRMAECGLVTPRGAPNPPAGITAASWVLQDLDTGAVLAAQAPHSRQRPASLIKTLLALVVTTTLPPDQVITATTEDAEQECTCVGLVAGGRYTVDQLLHGLLMRSGNDVAHAFATALGGVGPALEQMNATAARIGATDTRAATPSGLDGPGMSTSAYDLSLIFHHAMKQPAFAAAVATKNFEIPATDGTPAIPIVNDNRLLGVYTGFLGGKTGFTDDARHTYVGAAEQKGKRVAIVLVRGEQQPTLLVDQAAKLLDYGFALEANRSEAVGRIAYPSPVTPTTTSEYALPSVSNSPSPGSPQAAEQGDSFGTVGWITALAVLLSIVGGFVLGRQRTKAGGGGH</sequence>
<keyword evidence="14" id="KW-0121">Carboxypeptidase</keyword>
<dbReference type="GO" id="GO:0006508">
    <property type="term" value="P:proteolysis"/>
    <property type="evidence" value="ECO:0007669"/>
    <property type="project" value="InterPro"/>
</dbReference>
<feature type="binding site" evidence="8">
    <location>
        <position position="284"/>
    </location>
    <ligand>
        <name>substrate</name>
    </ligand>
</feature>
<evidence type="ECO:0000256" key="11">
    <source>
        <dbReference type="SAM" id="Phobius"/>
    </source>
</evidence>
<keyword evidence="5" id="KW-0573">Peptidoglycan synthesis</keyword>
<dbReference type="GO" id="GO:0071555">
    <property type="term" value="P:cell wall organization"/>
    <property type="evidence" value="ECO:0007669"/>
    <property type="project" value="UniProtKB-KW"/>
</dbReference>
<feature type="active site" description="Acyl-ester intermediate" evidence="7">
    <location>
        <position position="123"/>
    </location>
</feature>
<organism evidence="14 15">
    <name type="scientific">Solihabitans fulvus</name>
    <dbReference type="NCBI Taxonomy" id="1892852"/>
    <lineage>
        <taxon>Bacteria</taxon>
        <taxon>Bacillati</taxon>
        <taxon>Actinomycetota</taxon>
        <taxon>Actinomycetes</taxon>
        <taxon>Pseudonocardiales</taxon>
        <taxon>Pseudonocardiaceae</taxon>
        <taxon>Solihabitans</taxon>
    </lineage>
</organism>
<feature type="domain" description="Peptidase S11 D-alanyl-D-alanine carboxypeptidase A N-terminal" evidence="13">
    <location>
        <begin position="91"/>
        <end position="311"/>
    </location>
</feature>
<comment type="similarity">
    <text evidence="1 9">Belongs to the peptidase S11 family.</text>
</comment>
<evidence type="ECO:0000313" key="14">
    <source>
        <dbReference type="EMBL" id="KAA2260467.1"/>
    </source>
</evidence>
<proteinExistence type="inferred from homology"/>
<evidence type="ECO:0000256" key="5">
    <source>
        <dbReference type="ARBA" id="ARBA00022984"/>
    </source>
</evidence>
<feature type="active site" evidence="7">
    <location>
        <position position="178"/>
    </location>
</feature>
<feature type="signal peptide" evidence="12">
    <location>
        <begin position="1"/>
        <end position="29"/>
    </location>
</feature>
<keyword evidence="11" id="KW-0472">Membrane</keyword>
<dbReference type="SUPFAM" id="SSF56601">
    <property type="entry name" value="beta-lactamase/transpeptidase-like"/>
    <property type="match status" value="1"/>
</dbReference>
<dbReference type="InterPro" id="IPR001967">
    <property type="entry name" value="Peptidase_S11_N"/>
</dbReference>
<reference evidence="14 15" key="1">
    <citation type="submission" date="2019-09" db="EMBL/GenBank/DDBJ databases">
        <title>Goodfellowia gen. nov., a new genus of the Pseudonocardineae related to Actinoalloteichus, containing Goodfellowia coeruleoviolacea gen. nov., comb. nov. gen. nov., comb. nov.</title>
        <authorList>
            <person name="Labeda D."/>
        </authorList>
    </citation>
    <scope>NUCLEOTIDE SEQUENCE [LARGE SCALE GENOMIC DNA]</scope>
    <source>
        <strain evidence="14 15">AN110305</strain>
    </source>
</reference>
<dbReference type="GO" id="GO:0009252">
    <property type="term" value="P:peptidoglycan biosynthetic process"/>
    <property type="evidence" value="ECO:0007669"/>
    <property type="project" value="UniProtKB-KW"/>
</dbReference>
<evidence type="ECO:0000259" key="13">
    <source>
        <dbReference type="Pfam" id="PF00768"/>
    </source>
</evidence>
<keyword evidence="14" id="KW-0645">Protease</keyword>
<accession>A0A5B2XA60</accession>
<evidence type="ECO:0000256" key="2">
    <source>
        <dbReference type="ARBA" id="ARBA00022729"/>
    </source>
</evidence>
<evidence type="ECO:0000256" key="4">
    <source>
        <dbReference type="ARBA" id="ARBA00022960"/>
    </source>
</evidence>
<keyword evidence="11" id="KW-0812">Transmembrane</keyword>
<feature type="region of interest" description="Disordered" evidence="10">
    <location>
        <begin position="36"/>
        <end position="63"/>
    </location>
</feature>
<dbReference type="AlphaFoldDB" id="A0A5B2XA60"/>